<name>G3B3P8_CANTC</name>
<keyword evidence="5" id="KW-0735">Signal-anchor</keyword>
<evidence type="ECO:0000256" key="4">
    <source>
        <dbReference type="ARBA" id="ARBA00022679"/>
    </source>
</evidence>
<dbReference type="PIRSF" id="PIRSF018153">
    <property type="entry name" value="Glyco_trans_15"/>
    <property type="match status" value="1"/>
</dbReference>
<dbReference type="InterPro" id="IPR029044">
    <property type="entry name" value="Nucleotide-diphossugar_trans"/>
</dbReference>
<evidence type="ECO:0000256" key="7">
    <source>
        <dbReference type="SAM" id="SignalP"/>
    </source>
</evidence>
<keyword evidence="3" id="KW-0328">Glycosyltransferase</keyword>
<dbReference type="GO" id="GO:0000026">
    <property type="term" value="F:alpha-1,2-mannosyltransferase activity"/>
    <property type="evidence" value="ECO:0007669"/>
    <property type="project" value="TreeGrafter"/>
</dbReference>
<dbReference type="GO" id="GO:0000032">
    <property type="term" value="P:cell wall mannoprotein biosynthetic process"/>
    <property type="evidence" value="ECO:0007669"/>
    <property type="project" value="TreeGrafter"/>
</dbReference>
<keyword evidence="8" id="KW-0472">Membrane</keyword>
<dbReference type="KEGG" id="cten:18247349"/>
<dbReference type="Pfam" id="PF01793">
    <property type="entry name" value="Glyco_transf_15"/>
    <property type="match status" value="1"/>
</dbReference>
<evidence type="ECO:0000256" key="3">
    <source>
        <dbReference type="ARBA" id="ARBA00022676"/>
    </source>
</evidence>
<keyword evidence="9" id="KW-1185">Reference proteome</keyword>
<dbReference type="GO" id="GO:0005794">
    <property type="term" value="C:Golgi apparatus"/>
    <property type="evidence" value="ECO:0007669"/>
    <property type="project" value="TreeGrafter"/>
</dbReference>
<accession>G3B3P8</accession>
<keyword evidence="4" id="KW-0808">Transferase</keyword>
<dbReference type="eggNOG" id="KOG4472">
    <property type="taxonomic scope" value="Eukaryota"/>
</dbReference>
<evidence type="ECO:0000256" key="6">
    <source>
        <dbReference type="PIRSR" id="PIRSR018153-1"/>
    </source>
</evidence>
<gene>
    <name evidence="8" type="ORF">CANTEDRAFT_114273</name>
</gene>
<feature type="active site" description="Nucleophile" evidence="6">
    <location>
        <position position="271"/>
    </location>
</feature>
<evidence type="ECO:0000256" key="2">
    <source>
        <dbReference type="ARBA" id="ARBA00007677"/>
    </source>
</evidence>
<feature type="chain" id="PRO_5003442755" evidence="7">
    <location>
        <begin position="22"/>
        <end position="374"/>
    </location>
</feature>
<dbReference type="GO" id="GO:0006493">
    <property type="term" value="P:protein O-linked glycosylation"/>
    <property type="evidence" value="ECO:0007669"/>
    <property type="project" value="TreeGrafter"/>
</dbReference>
<reference evidence="8 9" key="1">
    <citation type="journal article" date="2011" name="Proc. Natl. Acad. Sci. U.S.A.">
        <title>Comparative genomics of xylose-fermenting fungi for enhanced biofuel production.</title>
        <authorList>
            <person name="Wohlbach D.J."/>
            <person name="Kuo A."/>
            <person name="Sato T.K."/>
            <person name="Potts K.M."/>
            <person name="Salamov A.A."/>
            <person name="LaButti K.M."/>
            <person name="Sun H."/>
            <person name="Clum A."/>
            <person name="Pangilinan J.L."/>
            <person name="Lindquist E.A."/>
            <person name="Lucas S."/>
            <person name="Lapidus A."/>
            <person name="Jin M."/>
            <person name="Gunawan C."/>
            <person name="Balan V."/>
            <person name="Dale B.E."/>
            <person name="Jeffries T.W."/>
            <person name="Zinkel R."/>
            <person name="Barry K.W."/>
            <person name="Grigoriev I.V."/>
            <person name="Gasch A.P."/>
        </authorList>
    </citation>
    <scope>NUCLEOTIDE SEQUENCE [LARGE SCALE GENOMIC DNA]</scope>
    <source>
        <strain evidence="9">ATCC 10573 / BCRC 21748 / CBS 615 / JCM 9827 / NBRC 10315 / NRRL Y-1498 / VKM Y-70</strain>
    </source>
</reference>
<sequence>MAMVVLLIWALVLVYSASVGAFHDPPHWVPVANTSHDYGSGAYAGNVLGSSSPRNTRLSIPEFAATFLVLCRNYELFDLLETIQSVQDRFNTKYNYDYVFLNDEPFTQLFMESVTAFVPASRVRFGVVPRDHWSYPDWVDVKKAAAVRQAMEKANIVYGGSESYRHMCRFFSGFFYQHELLQDYDFYWRIEPGIKLLCDVNYDVFRRMYDEQKKFAFTLTMFEYSDTIPTLWDRVKEYSRSRDIQGPLIDLVQNHDQWSSYNLCHFWSNFEIARLDVFRAASYADFFQFLDQAGGFFYERWGDAPVHTMYVSLHLEKSDVLYLDDIGYYHSPYAQCPQDEAIRRSNKCVCDPATDFSYTYQSCTAHFLRVLADL</sequence>
<dbReference type="Proteomes" id="UP000000707">
    <property type="component" value="Unassembled WGS sequence"/>
</dbReference>
<protein>
    <submittedName>
        <fullName evidence="8">Type II transmembrane protein</fullName>
    </submittedName>
</protein>
<proteinExistence type="inferred from homology"/>
<dbReference type="PANTHER" id="PTHR31121">
    <property type="entry name" value="ALPHA-1,2 MANNOSYLTRANSFERASE KTR1"/>
    <property type="match status" value="1"/>
</dbReference>
<dbReference type="RefSeq" id="XP_006686518.1">
    <property type="nucleotide sequence ID" value="XM_006686455.1"/>
</dbReference>
<dbReference type="Gene3D" id="3.90.550.10">
    <property type="entry name" value="Spore Coat Polysaccharide Biosynthesis Protein SpsA, Chain A"/>
    <property type="match status" value="1"/>
</dbReference>
<evidence type="ECO:0000256" key="5">
    <source>
        <dbReference type="ARBA" id="ARBA00022968"/>
    </source>
</evidence>
<keyword evidence="8" id="KW-0812">Transmembrane</keyword>
<dbReference type="STRING" id="590646.G3B3P8"/>
<dbReference type="InterPro" id="IPR002685">
    <property type="entry name" value="Glyco_trans_15"/>
</dbReference>
<dbReference type="AlphaFoldDB" id="G3B3P8"/>
<dbReference type="HOGENOM" id="CLU_024327_4_2_1"/>
<evidence type="ECO:0000256" key="1">
    <source>
        <dbReference type="ARBA" id="ARBA00004606"/>
    </source>
</evidence>
<dbReference type="GO" id="GO:0006487">
    <property type="term" value="P:protein N-linked glycosylation"/>
    <property type="evidence" value="ECO:0007669"/>
    <property type="project" value="TreeGrafter"/>
</dbReference>
<evidence type="ECO:0000313" key="9">
    <source>
        <dbReference type="Proteomes" id="UP000000707"/>
    </source>
</evidence>
<dbReference type="GO" id="GO:0016020">
    <property type="term" value="C:membrane"/>
    <property type="evidence" value="ECO:0007669"/>
    <property type="project" value="UniProtKB-SubCell"/>
</dbReference>
<evidence type="ECO:0000313" key="8">
    <source>
        <dbReference type="EMBL" id="EGV64204.1"/>
    </source>
</evidence>
<dbReference type="OrthoDB" id="439943at2759"/>
<organism evidence="9">
    <name type="scientific">Candida tenuis (strain ATCC 10573 / BCRC 21748 / CBS 615 / JCM 9827 / NBRC 10315 / NRRL Y-1498 / VKM Y-70)</name>
    <name type="common">Yeast</name>
    <name type="synonym">Yamadazyma tenuis</name>
    <dbReference type="NCBI Taxonomy" id="590646"/>
    <lineage>
        <taxon>Eukaryota</taxon>
        <taxon>Fungi</taxon>
        <taxon>Dikarya</taxon>
        <taxon>Ascomycota</taxon>
        <taxon>Saccharomycotina</taxon>
        <taxon>Pichiomycetes</taxon>
        <taxon>Debaryomycetaceae</taxon>
        <taxon>Yamadazyma</taxon>
    </lineage>
</organism>
<comment type="similarity">
    <text evidence="2">Belongs to the glycosyltransferase 15 family.</text>
</comment>
<comment type="subcellular location">
    <subcellularLocation>
        <location evidence="1">Membrane</location>
        <topology evidence="1">Single-pass type II membrane protein</topology>
    </subcellularLocation>
</comment>
<dbReference type="PANTHER" id="PTHR31121:SF6">
    <property type="entry name" value="ALPHA-1,2 MANNOSYLTRANSFERASE KTR1"/>
    <property type="match status" value="1"/>
</dbReference>
<dbReference type="EMBL" id="GL996521">
    <property type="protein sequence ID" value="EGV64204.1"/>
    <property type="molecule type" value="Genomic_DNA"/>
</dbReference>
<dbReference type="FunFam" id="3.90.550.10:FF:000051">
    <property type="entry name" value="Alpha-1,2-mannosyltransferase (Ktr4)"/>
    <property type="match status" value="1"/>
</dbReference>
<dbReference type="SUPFAM" id="SSF53448">
    <property type="entry name" value="Nucleotide-diphospho-sugar transferases"/>
    <property type="match status" value="1"/>
</dbReference>
<feature type="signal peptide" evidence="7">
    <location>
        <begin position="1"/>
        <end position="21"/>
    </location>
</feature>
<keyword evidence="7" id="KW-0732">Signal</keyword>
<dbReference type="GeneID" id="18247349"/>